<dbReference type="InterPro" id="IPR035680">
    <property type="entry name" value="Clx_II_MBL"/>
</dbReference>
<dbReference type="Pfam" id="PF16123">
    <property type="entry name" value="HAGH_C"/>
    <property type="match status" value="1"/>
</dbReference>
<dbReference type="PANTHER" id="PTHR43705:SF1">
    <property type="entry name" value="HYDROXYACYLGLUTATHIONE HYDROLASE GLOB"/>
    <property type="match status" value="1"/>
</dbReference>
<comment type="catalytic activity">
    <reaction evidence="1 7">
        <text>an S-(2-hydroxyacyl)glutathione + H2O = a 2-hydroxy carboxylate + glutathione + H(+)</text>
        <dbReference type="Rhea" id="RHEA:21864"/>
        <dbReference type="ChEBI" id="CHEBI:15377"/>
        <dbReference type="ChEBI" id="CHEBI:15378"/>
        <dbReference type="ChEBI" id="CHEBI:57925"/>
        <dbReference type="ChEBI" id="CHEBI:58896"/>
        <dbReference type="ChEBI" id="CHEBI:71261"/>
        <dbReference type="EC" id="3.1.2.6"/>
    </reaction>
</comment>
<dbReference type="RefSeq" id="WP_053997277.1">
    <property type="nucleotide sequence ID" value="NZ_JXMU01000001.1"/>
</dbReference>
<dbReference type="EMBL" id="JXMU01000001">
    <property type="protein sequence ID" value="KPB02725.1"/>
    <property type="molecule type" value="Genomic_DNA"/>
</dbReference>
<evidence type="ECO:0000256" key="2">
    <source>
        <dbReference type="ARBA" id="ARBA00004963"/>
    </source>
</evidence>
<dbReference type="GO" id="GO:0004416">
    <property type="term" value="F:hydroxyacylglutathione hydrolase activity"/>
    <property type="evidence" value="ECO:0007669"/>
    <property type="project" value="UniProtKB-UniRule"/>
</dbReference>
<dbReference type="STRING" id="1514904.SU32_00050"/>
<gene>
    <name evidence="7" type="primary">gloB</name>
    <name evidence="9" type="ORF">SU32_00050</name>
</gene>
<evidence type="ECO:0000256" key="5">
    <source>
        <dbReference type="ARBA" id="ARBA00022801"/>
    </source>
</evidence>
<keyword evidence="6 7" id="KW-0862">Zinc</keyword>
<evidence type="ECO:0000256" key="4">
    <source>
        <dbReference type="ARBA" id="ARBA00022723"/>
    </source>
</evidence>
<dbReference type="EC" id="3.1.2.6" evidence="7"/>
<comment type="similarity">
    <text evidence="3 7">Belongs to the metallo-beta-lactamase superfamily. Glyoxalase II family.</text>
</comment>
<dbReference type="CDD" id="cd07723">
    <property type="entry name" value="hydroxyacylglutathione_hydrolase_MBL-fold"/>
    <property type="match status" value="1"/>
</dbReference>
<dbReference type="Pfam" id="PF00753">
    <property type="entry name" value="Lactamase_B"/>
    <property type="match status" value="1"/>
</dbReference>
<dbReference type="GO" id="GO:0019243">
    <property type="term" value="P:methylglyoxal catabolic process to D-lactate via S-lactoyl-glutathione"/>
    <property type="evidence" value="ECO:0007669"/>
    <property type="project" value="UniProtKB-UniRule"/>
</dbReference>
<keyword evidence="5 7" id="KW-0378">Hydrolase</keyword>
<feature type="binding site" evidence="7">
    <location>
        <position position="172"/>
    </location>
    <ligand>
        <name>Zn(2+)</name>
        <dbReference type="ChEBI" id="CHEBI:29105"/>
        <label>2</label>
    </ligand>
</feature>
<evidence type="ECO:0000256" key="1">
    <source>
        <dbReference type="ARBA" id="ARBA00001623"/>
    </source>
</evidence>
<dbReference type="AlphaFoldDB" id="A0A0N0E8T2"/>
<dbReference type="InterPro" id="IPR001279">
    <property type="entry name" value="Metallo-B-lactamas"/>
</dbReference>
<feature type="binding site" evidence="7">
    <location>
        <position position="134"/>
    </location>
    <ligand>
        <name>Zn(2+)</name>
        <dbReference type="ChEBI" id="CHEBI:29105"/>
        <label>2</label>
    </ligand>
</feature>
<dbReference type="InterPro" id="IPR032282">
    <property type="entry name" value="HAGH_C"/>
</dbReference>
<keyword evidence="10" id="KW-1185">Reference proteome</keyword>
<dbReference type="PANTHER" id="PTHR43705">
    <property type="entry name" value="HYDROXYACYLGLUTATHIONE HYDROLASE"/>
    <property type="match status" value="1"/>
</dbReference>
<feature type="binding site" evidence="7">
    <location>
        <position position="61"/>
    </location>
    <ligand>
        <name>Zn(2+)</name>
        <dbReference type="ChEBI" id="CHEBI:29105"/>
        <label>2</label>
    </ligand>
</feature>
<dbReference type="UniPathway" id="UPA00619">
    <property type="reaction ID" value="UER00676"/>
</dbReference>
<protein>
    <recommendedName>
        <fullName evidence="7">Hydroxyacylglutathione hydrolase</fullName>
        <ecNumber evidence="7">3.1.2.6</ecNumber>
    </recommendedName>
    <alternativeName>
        <fullName evidence="7">Glyoxalase II</fullName>
        <shortName evidence="7">Glx II</shortName>
    </alternativeName>
</protein>
<feature type="binding site" evidence="7">
    <location>
        <position position="115"/>
    </location>
    <ligand>
        <name>Zn(2+)</name>
        <dbReference type="ChEBI" id="CHEBI:29105"/>
        <label>1</label>
    </ligand>
</feature>
<feature type="binding site" evidence="7">
    <location>
        <position position="134"/>
    </location>
    <ligand>
        <name>Zn(2+)</name>
        <dbReference type="ChEBI" id="CHEBI:29105"/>
        <label>1</label>
    </ligand>
</feature>
<dbReference type="Proteomes" id="UP000038011">
    <property type="component" value="Unassembled WGS sequence"/>
</dbReference>
<dbReference type="InterPro" id="IPR036866">
    <property type="entry name" value="RibonucZ/Hydroxyglut_hydro"/>
</dbReference>
<feature type="binding site" evidence="7">
    <location>
        <position position="62"/>
    </location>
    <ligand>
        <name>Zn(2+)</name>
        <dbReference type="ChEBI" id="CHEBI:29105"/>
        <label>2</label>
    </ligand>
</feature>
<comment type="caution">
    <text evidence="9">The sequence shown here is derived from an EMBL/GenBank/DDBJ whole genome shotgun (WGS) entry which is preliminary data.</text>
</comment>
<dbReference type="Gene3D" id="3.60.15.10">
    <property type="entry name" value="Ribonuclease Z/Hydroxyacylglutathione hydrolase-like"/>
    <property type="match status" value="1"/>
</dbReference>
<dbReference type="InterPro" id="IPR017782">
    <property type="entry name" value="Hydroxyacylglutathione_Hdrlase"/>
</dbReference>
<dbReference type="OrthoDB" id="9802248at2"/>
<comment type="function">
    <text evidence="7">Thiolesterase that catalyzes the hydrolysis of S-D-lactoyl-glutathione to form glutathione and D-lactic acid.</text>
</comment>
<dbReference type="InterPro" id="IPR050110">
    <property type="entry name" value="Glyoxalase_II_hydrolase"/>
</dbReference>
<evidence type="ECO:0000256" key="7">
    <source>
        <dbReference type="HAMAP-Rule" id="MF_01374"/>
    </source>
</evidence>
<dbReference type="GO" id="GO:0046872">
    <property type="term" value="F:metal ion binding"/>
    <property type="evidence" value="ECO:0007669"/>
    <property type="project" value="UniProtKB-KW"/>
</dbReference>
<evidence type="ECO:0000313" key="10">
    <source>
        <dbReference type="Proteomes" id="UP000038011"/>
    </source>
</evidence>
<reference evidence="9 10" key="1">
    <citation type="submission" date="2015-01" db="EMBL/GenBank/DDBJ databases">
        <title>Ahrensia donghaiensis sp. nov., a novel dimethylsulphoniopropionate-cleavage bacterium isolated from seawater and emended descriptions of the genus Ahrensia and Ahrensia kielensis.</title>
        <authorList>
            <person name="Liu J."/>
        </authorList>
    </citation>
    <scope>NUCLEOTIDE SEQUENCE [LARGE SCALE GENOMIC DNA]</scope>
    <source>
        <strain evidence="9 10">LZD062</strain>
    </source>
</reference>
<dbReference type="NCBIfam" id="TIGR03413">
    <property type="entry name" value="GSH_gloB"/>
    <property type="match status" value="1"/>
</dbReference>
<proteinExistence type="inferred from homology"/>
<dbReference type="HAMAP" id="MF_01374">
    <property type="entry name" value="Glyoxalase_2"/>
    <property type="match status" value="1"/>
</dbReference>
<dbReference type="PATRIC" id="fig|1514904.3.peg.10"/>
<keyword evidence="4 7" id="KW-0479">Metal-binding</keyword>
<feature type="binding site" evidence="7">
    <location>
        <position position="57"/>
    </location>
    <ligand>
        <name>Zn(2+)</name>
        <dbReference type="ChEBI" id="CHEBI:29105"/>
        <label>1</label>
    </ligand>
</feature>
<evidence type="ECO:0000259" key="8">
    <source>
        <dbReference type="SMART" id="SM00849"/>
    </source>
</evidence>
<evidence type="ECO:0000256" key="3">
    <source>
        <dbReference type="ARBA" id="ARBA00006759"/>
    </source>
</evidence>
<dbReference type="SUPFAM" id="SSF56281">
    <property type="entry name" value="Metallo-hydrolase/oxidoreductase"/>
    <property type="match status" value="1"/>
</dbReference>
<organism evidence="9 10">
    <name type="scientific">Ahrensia marina</name>
    <dbReference type="NCBI Taxonomy" id="1514904"/>
    <lineage>
        <taxon>Bacteria</taxon>
        <taxon>Pseudomonadati</taxon>
        <taxon>Pseudomonadota</taxon>
        <taxon>Alphaproteobacteria</taxon>
        <taxon>Hyphomicrobiales</taxon>
        <taxon>Ahrensiaceae</taxon>
        <taxon>Ahrensia</taxon>
    </lineage>
</organism>
<name>A0A0N0E8T2_9HYPH</name>
<accession>A0A0N0E8T2</accession>
<comment type="cofactor">
    <cofactor evidence="7">
        <name>Zn(2+)</name>
        <dbReference type="ChEBI" id="CHEBI:29105"/>
    </cofactor>
    <text evidence="7">Binds 2 Zn(2+) ions per subunit.</text>
</comment>
<evidence type="ECO:0000256" key="6">
    <source>
        <dbReference type="ARBA" id="ARBA00022833"/>
    </source>
</evidence>
<dbReference type="PIRSF" id="PIRSF005457">
    <property type="entry name" value="Glx"/>
    <property type="match status" value="1"/>
</dbReference>
<sequence length="256" mass="28489">MTALQIHQFAYNDDNYGVLVHDPKSGETAAVDAGDAEAYLSAANAKGWELSQIWITHHHWDHTDGLAELKEKSGATVYGPTQKSKPIAGLDVHLSEGDAVDFAGRKVTILETPGHTLDMINFYLADDQILFSGDTLFALGCGRIFESTAPMMWSSLLKLSKLPAETTVYCSHEYTAANAKFALSVDPENEALQGRAKQIHALRERGEPTVPFTLEMELATNPFLRPHDENIRSQLNMEQHSDEDVFTEIRKRKDNF</sequence>
<feature type="binding site" evidence="7">
    <location>
        <position position="59"/>
    </location>
    <ligand>
        <name>Zn(2+)</name>
        <dbReference type="ChEBI" id="CHEBI:29105"/>
        <label>1</label>
    </ligand>
</feature>
<feature type="domain" description="Metallo-beta-lactamase" evidence="8">
    <location>
        <begin position="14"/>
        <end position="172"/>
    </location>
</feature>
<comment type="subunit">
    <text evidence="7">Monomer.</text>
</comment>
<comment type="pathway">
    <text evidence="2 7">Secondary metabolite metabolism; methylglyoxal degradation; (R)-lactate from methylglyoxal: step 2/2.</text>
</comment>
<evidence type="ECO:0000313" key="9">
    <source>
        <dbReference type="EMBL" id="KPB02725.1"/>
    </source>
</evidence>
<dbReference type="SMART" id="SM00849">
    <property type="entry name" value="Lactamase_B"/>
    <property type="match status" value="1"/>
</dbReference>